<accession>A0AAN7WA74</accession>
<dbReference type="Proteomes" id="UP001310594">
    <property type="component" value="Unassembled WGS sequence"/>
</dbReference>
<dbReference type="PANTHER" id="PTHR42085:SF1">
    <property type="entry name" value="F-BOX DOMAIN-CONTAINING PROTEIN"/>
    <property type="match status" value="1"/>
</dbReference>
<evidence type="ECO:0000313" key="2">
    <source>
        <dbReference type="Proteomes" id="UP001310594"/>
    </source>
</evidence>
<dbReference type="AlphaFoldDB" id="A0AAN7WA74"/>
<evidence type="ECO:0000313" key="1">
    <source>
        <dbReference type="EMBL" id="KAK5698215.1"/>
    </source>
</evidence>
<dbReference type="PANTHER" id="PTHR42085">
    <property type="entry name" value="F-BOX DOMAIN-CONTAINING PROTEIN"/>
    <property type="match status" value="1"/>
</dbReference>
<dbReference type="InterPro" id="IPR038883">
    <property type="entry name" value="AN11006-like"/>
</dbReference>
<dbReference type="EMBL" id="JAVRQU010000010">
    <property type="protein sequence ID" value="KAK5698215.1"/>
    <property type="molecule type" value="Genomic_DNA"/>
</dbReference>
<sequence>MAKRSGLAAMRTMSTRSMANTKTDSIKDAMADSLFARLSPEMRNIIYEFALQQHEPIVVRWYDDLDDHPEDVVSNTVDKFTTALTKTCRQISKECGTMFYAINDFQFDSSVDSMSKTRIAKRFLGIIGGENAKAMRFMIVDVGLYHSVLAHFLIHALQEILQFSELHPHAKFECRASIHPNRLALNSVNYRLVLECGDVAASFGRLAAEEELKLSRQEAEMVSPQHWQLLQELEEAYAIWIRLTKPTDTANMVKVAGDGTNSEA</sequence>
<gene>
    <name evidence="1" type="ORF">LTR97_007176</name>
</gene>
<name>A0AAN7WA74_9PEZI</name>
<reference evidence="1" key="1">
    <citation type="submission" date="2023-08" db="EMBL/GenBank/DDBJ databases">
        <title>Black Yeasts Isolated from many extreme environments.</title>
        <authorList>
            <person name="Coleine C."/>
            <person name="Stajich J.E."/>
            <person name="Selbmann L."/>
        </authorList>
    </citation>
    <scope>NUCLEOTIDE SEQUENCE</scope>
    <source>
        <strain evidence="1">CCFEE 5810</strain>
    </source>
</reference>
<organism evidence="1 2">
    <name type="scientific">Elasticomyces elasticus</name>
    <dbReference type="NCBI Taxonomy" id="574655"/>
    <lineage>
        <taxon>Eukaryota</taxon>
        <taxon>Fungi</taxon>
        <taxon>Dikarya</taxon>
        <taxon>Ascomycota</taxon>
        <taxon>Pezizomycotina</taxon>
        <taxon>Dothideomycetes</taxon>
        <taxon>Dothideomycetidae</taxon>
        <taxon>Mycosphaerellales</taxon>
        <taxon>Teratosphaeriaceae</taxon>
        <taxon>Elasticomyces</taxon>
    </lineage>
</organism>
<comment type="caution">
    <text evidence="1">The sequence shown here is derived from an EMBL/GenBank/DDBJ whole genome shotgun (WGS) entry which is preliminary data.</text>
</comment>
<proteinExistence type="predicted"/>
<protein>
    <submittedName>
        <fullName evidence="1">Uncharacterized protein</fullName>
    </submittedName>
</protein>